<protein>
    <submittedName>
        <fullName evidence="10">IS200/IS605 family element transposase accessory protein TnpB</fullName>
    </submittedName>
</protein>
<sequence>MSYIVSVIRGYVYRIKPSNYQKELIEKTFGCTRQMWNVLLSERETIYEMYREYPELLHSHTYTNPAALKHFYEYMYEVDSQALTTSWLNQKNAFTNFFNGTHDKPRMKSRHNPVQSYTTHTISNNIRLDGKKLKLPKLGWIKIKLHRDLPNDSIIKAATIKREAGKYYVSLRIQYEQETPTIKRNSIIGLDFSLRHLYVGSDSTYGEYPMYFKNSLDKLARAQRVLSRRKKGSHRWEKQKRQVQRIHQHIKNQRNDFLHKASRYLVSNYDMICIEDLDLKEIAKNKHFRKSISDTSYGTFTRYLEYKTKDEGKTLIKINKYYPSSKTCSICDELHDISLSQREYTCDCGNEMDRDLNAAINIATEGLSKYLYKEYGTDSIARSSCAH</sequence>
<evidence type="ECO:0000256" key="3">
    <source>
        <dbReference type="ARBA" id="ARBA00022723"/>
    </source>
</evidence>
<gene>
    <name evidence="10" type="primary">tnpB</name>
    <name evidence="10" type="ORF">G4Z02_07800</name>
</gene>
<keyword evidence="5" id="KW-0238">DNA-binding</keyword>
<keyword evidence="3" id="KW-0479">Metal-binding</keyword>
<keyword evidence="6" id="KW-0233">DNA recombination</keyword>
<dbReference type="NCBIfam" id="TIGR01766">
    <property type="entry name" value="IS200/IS605 family accessory protein TnpB-like domain"/>
    <property type="match status" value="1"/>
</dbReference>
<dbReference type="EMBL" id="CP048914">
    <property type="protein sequence ID" value="QMS85649.1"/>
    <property type="molecule type" value="Genomic_DNA"/>
</dbReference>
<proteinExistence type="inferred from homology"/>
<keyword evidence="4" id="KW-0862">Zinc</keyword>
<dbReference type="GO" id="GO:0046872">
    <property type="term" value="F:metal ion binding"/>
    <property type="evidence" value="ECO:0007669"/>
    <property type="project" value="UniProtKB-KW"/>
</dbReference>
<dbReference type="Pfam" id="PF12323">
    <property type="entry name" value="HTH_OrfB_IS605"/>
    <property type="match status" value="1"/>
</dbReference>
<evidence type="ECO:0000256" key="1">
    <source>
        <dbReference type="ARBA" id="ARBA00008761"/>
    </source>
</evidence>
<feature type="domain" description="Transposase putative helix-turn-helix" evidence="9">
    <location>
        <begin position="7"/>
        <end position="49"/>
    </location>
</feature>
<accession>A0A7L7KTB8</accession>
<evidence type="ECO:0000256" key="2">
    <source>
        <dbReference type="ARBA" id="ARBA00022578"/>
    </source>
</evidence>
<dbReference type="RefSeq" id="WP_258877452.1">
    <property type="nucleotide sequence ID" value="NZ_CP048914.1"/>
</dbReference>
<dbReference type="InterPro" id="IPR010095">
    <property type="entry name" value="Cas12f1-like_TNB"/>
</dbReference>
<keyword evidence="11" id="KW-1185">Reference proteome</keyword>
<organism evidence="10 11">
    <name type="scientific">Candidatus Xianfuyuplasma coldseepsis</name>
    <dbReference type="NCBI Taxonomy" id="2782163"/>
    <lineage>
        <taxon>Bacteria</taxon>
        <taxon>Bacillati</taxon>
        <taxon>Mycoplasmatota</taxon>
        <taxon>Mollicutes</taxon>
        <taxon>Candidatus Izemoplasmatales</taxon>
        <taxon>Candidatus Izemoplasmataceae</taxon>
        <taxon>Candidatus Xianfuyuplasma</taxon>
    </lineage>
</organism>
<evidence type="ECO:0000313" key="10">
    <source>
        <dbReference type="EMBL" id="QMS85649.1"/>
    </source>
</evidence>
<evidence type="ECO:0000259" key="9">
    <source>
        <dbReference type="Pfam" id="PF12323"/>
    </source>
</evidence>
<dbReference type="NCBIfam" id="NF040570">
    <property type="entry name" value="guided_TnpB"/>
    <property type="match status" value="1"/>
</dbReference>
<name>A0A7L7KTB8_9MOLU</name>
<evidence type="ECO:0000256" key="6">
    <source>
        <dbReference type="ARBA" id="ARBA00023172"/>
    </source>
</evidence>
<dbReference type="Pfam" id="PF07282">
    <property type="entry name" value="Cas12f1-like_TNB"/>
    <property type="match status" value="1"/>
</dbReference>
<keyword evidence="2" id="KW-0815">Transposition</keyword>
<dbReference type="InterPro" id="IPR001959">
    <property type="entry name" value="Transposase"/>
</dbReference>
<dbReference type="Pfam" id="PF01385">
    <property type="entry name" value="OrfB_IS605"/>
    <property type="match status" value="1"/>
</dbReference>
<dbReference type="GO" id="GO:0032196">
    <property type="term" value="P:transposition"/>
    <property type="evidence" value="ECO:0007669"/>
    <property type="project" value="UniProtKB-KW"/>
</dbReference>
<evidence type="ECO:0000256" key="4">
    <source>
        <dbReference type="ARBA" id="ARBA00022833"/>
    </source>
</evidence>
<dbReference type="Proteomes" id="UP000514720">
    <property type="component" value="Chromosome"/>
</dbReference>
<dbReference type="KEGG" id="xcl:G4Z02_07800"/>
<feature type="domain" description="Cas12f1-like TNB" evidence="8">
    <location>
        <begin position="297"/>
        <end position="362"/>
    </location>
</feature>
<evidence type="ECO:0000259" key="7">
    <source>
        <dbReference type="Pfam" id="PF01385"/>
    </source>
</evidence>
<comment type="similarity">
    <text evidence="1">In the C-terminal section; belongs to the transposase 35 family.</text>
</comment>
<evidence type="ECO:0000313" key="11">
    <source>
        <dbReference type="Proteomes" id="UP000514720"/>
    </source>
</evidence>
<reference evidence="10 11" key="1">
    <citation type="submission" date="2020-02" db="EMBL/GenBank/DDBJ databases">
        <authorList>
            <person name="Zheng R.K."/>
            <person name="Sun C.M."/>
        </authorList>
    </citation>
    <scope>NUCLEOTIDE SEQUENCE [LARGE SCALE GENOMIC DNA]</scope>
    <source>
        <strain evidence="11">zrk13</strain>
    </source>
</reference>
<feature type="domain" description="Probable transposase IS891/IS1136/IS1341" evidence="7">
    <location>
        <begin position="172"/>
        <end position="285"/>
    </location>
</feature>
<evidence type="ECO:0000259" key="8">
    <source>
        <dbReference type="Pfam" id="PF07282"/>
    </source>
</evidence>
<dbReference type="GO" id="GO:0003677">
    <property type="term" value="F:DNA binding"/>
    <property type="evidence" value="ECO:0007669"/>
    <property type="project" value="UniProtKB-KW"/>
</dbReference>
<dbReference type="GO" id="GO:0006310">
    <property type="term" value="P:DNA recombination"/>
    <property type="evidence" value="ECO:0007669"/>
    <property type="project" value="UniProtKB-KW"/>
</dbReference>
<dbReference type="AlphaFoldDB" id="A0A7L7KTB8"/>
<dbReference type="InterPro" id="IPR021027">
    <property type="entry name" value="Transposase_put_HTH"/>
</dbReference>
<evidence type="ECO:0000256" key="5">
    <source>
        <dbReference type="ARBA" id="ARBA00023125"/>
    </source>
</evidence>